<dbReference type="AlphaFoldDB" id="A0AAP2USF5"/>
<sequence>MKRILIYFGDEQQKQPIVEQVLKDMHADYRILQDADLNQCVANLMGLPGFDEIPDAKPAHHSIDLMLFEDASDEEIQKVNECLQAKGTAMQRKAMLTKHNKDWTFHDLLSEIEREHTYFQTMDAIRTLLVQSSELVIEAYTPASWKSYEQAFYQAYECMNRECSMEELNGAYEALSSAKKLLEPAE</sequence>
<gene>
    <name evidence="2" type="ORF">GT664_15145</name>
    <name evidence="1" type="ORF">MKC95_20620</name>
</gene>
<protein>
    <submittedName>
        <fullName evidence="1">DUF3783 domain-containing protein</fullName>
    </submittedName>
</protein>
<dbReference type="Proteomes" id="UP000604383">
    <property type="component" value="Unassembled WGS sequence"/>
</dbReference>
<dbReference type="RefSeq" id="WP_008817545.1">
    <property type="nucleotide sequence ID" value="NZ_AP025565.1"/>
</dbReference>
<organism evidence="1 3">
    <name type="scientific">Clostridium innocuum</name>
    <dbReference type="NCBI Taxonomy" id="1522"/>
    <lineage>
        <taxon>Bacteria</taxon>
        <taxon>Bacillati</taxon>
        <taxon>Bacillota</taxon>
        <taxon>Clostridia</taxon>
        <taxon>Eubacteriales</taxon>
        <taxon>Clostridiaceae</taxon>
        <taxon>Clostridium</taxon>
    </lineage>
</organism>
<evidence type="ECO:0000313" key="3">
    <source>
        <dbReference type="Proteomes" id="UP001203972"/>
    </source>
</evidence>
<name>A0AAP2USF5_CLOIN</name>
<evidence type="ECO:0000313" key="1">
    <source>
        <dbReference type="EMBL" id="MCR0235175.1"/>
    </source>
</evidence>
<proteinExistence type="predicted"/>
<dbReference type="Pfam" id="PF12646">
    <property type="entry name" value="DUF3783"/>
    <property type="match status" value="1"/>
</dbReference>
<dbReference type="EMBL" id="JAKTMA010000053">
    <property type="protein sequence ID" value="MCR0235175.1"/>
    <property type="molecule type" value="Genomic_DNA"/>
</dbReference>
<reference evidence="1" key="2">
    <citation type="journal article" date="2022" name="Clin. Infect. Dis.">
        <title>Association between Clostridium innocuum and antibiotic-associated diarrhea in adults and children: A cross-sectional study and comparative genomics analysis.</title>
        <authorList>
            <person name="Cherny K.E."/>
            <person name="Muscat E.B."/>
            <person name="Balaji A."/>
            <person name="Mukherjee J."/>
            <person name="Ozer E.A."/>
            <person name="Angarone M.P."/>
            <person name="Hauser A.R."/>
            <person name="Sichel J.S."/>
            <person name="Amponsah E."/>
            <person name="Kociolek L.K."/>
        </authorList>
    </citation>
    <scope>NUCLEOTIDE SEQUENCE</scope>
    <source>
        <strain evidence="1">NU1-AC-029v</strain>
    </source>
</reference>
<evidence type="ECO:0000313" key="2">
    <source>
        <dbReference type="EMBL" id="MZH57043.1"/>
    </source>
</evidence>
<reference evidence="2" key="1">
    <citation type="journal article" date="2019" name="Nat. Med.">
        <title>A library of human gut bacterial isolates paired with longitudinal multiomics data enables mechanistic microbiome research.</title>
        <authorList>
            <person name="Poyet M."/>
            <person name="Groussin M."/>
            <person name="Gibbons S.M."/>
            <person name="Avila-Pacheco J."/>
            <person name="Jiang X."/>
            <person name="Kearney S.M."/>
            <person name="Perrotta A.R."/>
            <person name="Berdy B."/>
            <person name="Zhao S."/>
            <person name="Lieberman T.D."/>
            <person name="Swanson P.K."/>
            <person name="Smith M."/>
            <person name="Roesemann S."/>
            <person name="Alexander J.E."/>
            <person name="Rich S.A."/>
            <person name="Livny J."/>
            <person name="Vlamakis H."/>
            <person name="Clish C."/>
            <person name="Bullock K."/>
            <person name="Deik A."/>
            <person name="Scott J."/>
            <person name="Pierce K.A."/>
            <person name="Xavier R.J."/>
            <person name="Alm E.J."/>
        </authorList>
    </citation>
    <scope>NUCLEOTIDE SEQUENCE</scope>
    <source>
        <strain evidence="2">BIOML-A12</strain>
    </source>
</reference>
<dbReference type="EMBL" id="WWTN01000028">
    <property type="protein sequence ID" value="MZH57043.1"/>
    <property type="molecule type" value="Genomic_DNA"/>
</dbReference>
<dbReference type="InterPro" id="IPR016621">
    <property type="entry name" value="UCP014543"/>
</dbReference>
<dbReference type="Proteomes" id="UP001203972">
    <property type="component" value="Unassembled WGS sequence"/>
</dbReference>
<accession>A0AAP2USF5</accession>
<comment type="caution">
    <text evidence="1">The sequence shown here is derived from an EMBL/GenBank/DDBJ whole genome shotgun (WGS) entry which is preliminary data.</text>
</comment>